<dbReference type="RefSeq" id="WP_406583023.1">
    <property type="nucleotide sequence ID" value="NZ_JBJHQH010000025.1"/>
</dbReference>
<sequence>MLRRVIAVTDDENSVKNAIKEVLRSKHKGYEVALDLTRIKDKDRKKEIMKLLTKY</sequence>
<name>A0ABW8RM15_9BACI</name>
<comment type="caution">
    <text evidence="1">The sequence shown here is derived from an EMBL/GenBank/DDBJ whole genome shotgun (WGS) entry which is preliminary data.</text>
</comment>
<evidence type="ECO:0008006" key="3">
    <source>
        <dbReference type="Google" id="ProtNLM"/>
    </source>
</evidence>
<evidence type="ECO:0000313" key="2">
    <source>
        <dbReference type="Proteomes" id="UP001623041"/>
    </source>
</evidence>
<proteinExistence type="predicted"/>
<dbReference type="Proteomes" id="UP001623041">
    <property type="component" value="Unassembled WGS sequence"/>
</dbReference>
<keyword evidence="2" id="KW-1185">Reference proteome</keyword>
<organism evidence="1 2">
    <name type="scientific">Bacillus salipaludis</name>
    <dbReference type="NCBI Taxonomy" id="2547811"/>
    <lineage>
        <taxon>Bacteria</taxon>
        <taxon>Bacillati</taxon>
        <taxon>Bacillota</taxon>
        <taxon>Bacilli</taxon>
        <taxon>Bacillales</taxon>
        <taxon>Bacillaceae</taxon>
        <taxon>Bacillus</taxon>
    </lineage>
</organism>
<accession>A0ABW8RM15</accession>
<dbReference type="EMBL" id="JBJHQH010000025">
    <property type="protein sequence ID" value="MFK9094555.1"/>
    <property type="molecule type" value="Genomic_DNA"/>
</dbReference>
<protein>
    <recommendedName>
        <fullName evidence="3">Response regulator</fullName>
    </recommendedName>
</protein>
<reference evidence="1 2" key="1">
    <citation type="submission" date="2024-11" db="EMBL/GenBank/DDBJ databases">
        <authorList>
            <person name="Lucas J.A."/>
        </authorList>
    </citation>
    <scope>NUCLEOTIDE SEQUENCE [LARGE SCALE GENOMIC DNA]</scope>
    <source>
        <strain evidence="1 2">Z 5.4</strain>
    </source>
</reference>
<gene>
    <name evidence="1" type="ORF">ACJEBI_24175</name>
</gene>
<evidence type="ECO:0000313" key="1">
    <source>
        <dbReference type="EMBL" id="MFK9094555.1"/>
    </source>
</evidence>